<sequence>MLDSILILFLLITIIIILLYILTINVFQSIEINEISNKCIIITGCDTGFGKEIAIKANDKGFIVFACCLTKVGVNDFERINKRIIPYHLDITNEENVDNMINFVMDVINKSKSWKLHALINNASIFGAYGPDDWTTLDNYADSINVNVIGTIRVIHKVKEHLKKSNGRIITMSSCVSNTILPYAGPYNVSKRAIEGYMDTLRLEMKNFNVMCVVIQPSCYKTEMLHKLAICKRIEEAWNKISLEMKAYYQRDILVNFKEEYFKFIDKNASKRLEEVTNCYMKALSSKYPKPRYQVGLKSQTILKWLSLIPTSWSDVLVYQLAMKTLENILHSNYKKKDTNNHLLKEEV</sequence>
<organism evidence="3 4">
    <name type="scientific">Parastrongyloides trichosuri</name>
    <name type="common">Possum-specific nematode worm</name>
    <dbReference type="NCBI Taxonomy" id="131310"/>
    <lineage>
        <taxon>Eukaryota</taxon>
        <taxon>Metazoa</taxon>
        <taxon>Ecdysozoa</taxon>
        <taxon>Nematoda</taxon>
        <taxon>Chromadorea</taxon>
        <taxon>Rhabditida</taxon>
        <taxon>Tylenchina</taxon>
        <taxon>Panagrolaimomorpha</taxon>
        <taxon>Strongyloidoidea</taxon>
        <taxon>Strongyloididae</taxon>
        <taxon>Parastrongyloides</taxon>
    </lineage>
</organism>
<dbReference type="InterPro" id="IPR002347">
    <property type="entry name" value="SDR_fam"/>
</dbReference>
<protein>
    <submittedName>
        <fullName evidence="4">Retinol dehydrogenase</fullName>
    </submittedName>
</protein>
<feature type="transmembrane region" description="Helical" evidence="2">
    <location>
        <begin position="6"/>
        <end position="27"/>
    </location>
</feature>
<dbReference type="STRING" id="131310.A0A0N4ZE41"/>
<keyword evidence="2" id="KW-0472">Membrane</keyword>
<dbReference type="Gene3D" id="3.40.50.720">
    <property type="entry name" value="NAD(P)-binding Rossmann-like Domain"/>
    <property type="match status" value="1"/>
</dbReference>
<proteinExistence type="predicted"/>
<dbReference type="Proteomes" id="UP000038045">
    <property type="component" value="Unplaced"/>
</dbReference>
<dbReference type="PANTHER" id="PTHR43313">
    <property type="entry name" value="SHORT-CHAIN DEHYDROGENASE/REDUCTASE FAMILY 9C"/>
    <property type="match status" value="1"/>
</dbReference>
<dbReference type="Pfam" id="PF00106">
    <property type="entry name" value="adh_short"/>
    <property type="match status" value="1"/>
</dbReference>
<evidence type="ECO:0000313" key="4">
    <source>
        <dbReference type="WBParaSite" id="PTRK_0000587500.1"/>
    </source>
</evidence>
<dbReference type="SUPFAM" id="SSF51735">
    <property type="entry name" value="NAD(P)-binding Rossmann-fold domains"/>
    <property type="match status" value="1"/>
</dbReference>
<dbReference type="WBParaSite" id="PTRK_0000587500.1">
    <property type="protein sequence ID" value="PTRK_0000587500.1"/>
    <property type="gene ID" value="PTRK_0000587500"/>
</dbReference>
<evidence type="ECO:0000256" key="2">
    <source>
        <dbReference type="SAM" id="Phobius"/>
    </source>
</evidence>
<dbReference type="PROSITE" id="PS00061">
    <property type="entry name" value="ADH_SHORT"/>
    <property type="match status" value="1"/>
</dbReference>
<dbReference type="PRINTS" id="PR00081">
    <property type="entry name" value="GDHRDH"/>
</dbReference>
<evidence type="ECO:0000256" key="1">
    <source>
        <dbReference type="ARBA" id="ARBA00023002"/>
    </source>
</evidence>
<accession>A0A0N4ZE41</accession>
<dbReference type="InterPro" id="IPR020904">
    <property type="entry name" value="Sc_DH/Rdtase_CS"/>
</dbReference>
<name>A0A0N4ZE41_PARTI</name>
<dbReference type="InterPro" id="IPR036291">
    <property type="entry name" value="NAD(P)-bd_dom_sf"/>
</dbReference>
<dbReference type="GO" id="GO:0008202">
    <property type="term" value="P:steroid metabolic process"/>
    <property type="evidence" value="ECO:0007669"/>
    <property type="project" value="TreeGrafter"/>
</dbReference>
<keyword evidence="2" id="KW-0812">Transmembrane</keyword>
<evidence type="ECO:0000313" key="3">
    <source>
        <dbReference type="Proteomes" id="UP000038045"/>
    </source>
</evidence>
<keyword evidence="2" id="KW-1133">Transmembrane helix</keyword>
<dbReference type="GO" id="GO:0016491">
    <property type="term" value="F:oxidoreductase activity"/>
    <property type="evidence" value="ECO:0007669"/>
    <property type="project" value="UniProtKB-KW"/>
</dbReference>
<keyword evidence="1" id="KW-0560">Oxidoreductase</keyword>
<dbReference type="AlphaFoldDB" id="A0A0N4ZE41"/>
<dbReference type="PANTHER" id="PTHR43313:SF1">
    <property type="entry name" value="3BETA-HYDROXYSTEROID DEHYDROGENASE DHS-16"/>
    <property type="match status" value="1"/>
</dbReference>
<reference evidence="4" key="1">
    <citation type="submission" date="2017-02" db="UniProtKB">
        <authorList>
            <consortium name="WormBaseParasite"/>
        </authorList>
    </citation>
    <scope>IDENTIFICATION</scope>
</reference>
<keyword evidence="3" id="KW-1185">Reference proteome</keyword>